<gene>
    <name evidence="2" type="ORF">DASC09_039180</name>
</gene>
<name>A0AAV5QP68_9ASCO</name>
<dbReference type="PANTHER" id="PTHR12121:SF36">
    <property type="entry name" value="ENDONUCLEASE_EXONUCLEASE_PHOSPHATASE DOMAIN-CONTAINING PROTEIN"/>
    <property type="match status" value="1"/>
</dbReference>
<dbReference type="InterPro" id="IPR036691">
    <property type="entry name" value="Endo/exonu/phosph_ase_sf"/>
</dbReference>
<organism evidence="2 3">
    <name type="scientific">Saccharomycopsis crataegensis</name>
    <dbReference type="NCBI Taxonomy" id="43959"/>
    <lineage>
        <taxon>Eukaryota</taxon>
        <taxon>Fungi</taxon>
        <taxon>Dikarya</taxon>
        <taxon>Ascomycota</taxon>
        <taxon>Saccharomycotina</taxon>
        <taxon>Saccharomycetes</taxon>
        <taxon>Saccharomycopsidaceae</taxon>
        <taxon>Saccharomycopsis</taxon>
    </lineage>
</organism>
<keyword evidence="3" id="KW-1185">Reference proteome</keyword>
<sequence>MPVGTVSSVLKTIYGISSRIPSLHYPTPQTSSGANDPTMGKSDKSLSLFIRLYTHNIRYDNNNLWEGERPWSERKYAVASSIKFNAAGDTNNLVVALQEVLENQVKDLHELLGADEWSYYGIGREDGITRGEYSPIFWKTSSWELLESSTFWLSETPDRPSKGWDAHLERIVGWVRLKNRKSGIKVNVYSTHFDDQGVVARREATKLIISKMQGTNDDPSFLAGDFNTEPTDEPYKVASHHLLDISKQVTHKADKYGHYGDVTYTGFDGGIRERAKVIDYIWCENPDKQREKGYSLKFSGSGVLHSQYNGEYMSDHRPVVADVIVEKAIKDDGSNNDKDYVILFKPKEDETNKVIAL</sequence>
<dbReference type="AlphaFoldDB" id="A0AAV5QP68"/>
<dbReference type="CDD" id="cd09083">
    <property type="entry name" value="EEP-1"/>
    <property type="match status" value="1"/>
</dbReference>
<comment type="caution">
    <text evidence="2">The sequence shown here is derived from an EMBL/GenBank/DDBJ whole genome shotgun (WGS) entry which is preliminary data.</text>
</comment>
<dbReference type="Gene3D" id="3.60.10.10">
    <property type="entry name" value="Endonuclease/exonuclease/phosphatase"/>
    <property type="match status" value="1"/>
</dbReference>
<dbReference type="InterPro" id="IPR005135">
    <property type="entry name" value="Endo/exonuclease/phosphatase"/>
</dbReference>
<accession>A0AAV5QP68</accession>
<dbReference type="RefSeq" id="XP_064853589.1">
    <property type="nucleotide sequence ID" value="XM_064997517.1"/>
</dbReference>
<dbReference type="InterPro" id="IPR050410">
    <property type="entry name" value="CCR4/nocturin_mRNA_transcr"/>
</dbReference>
<protein>
    <recommendedName>
        <fullName evidence="1">Endonuclease/exonuclease/phosphatase domain-containing protein</fullName>
    </recommendedName>
</protein>
<dbReference type="PANTHER" id="PTHR12121">
    <property type="entry name" value="CARBON CATABOLITE REPRESSOR PROTEIN 4"/>
    <property type="match status" value="1"/>
</dbReference>
<evidence type="ECO:0000259" key="1">
    <source>
        <dbReference type="Pfam" id="PF03372"/>
    </source>
</evidence>
<reference evidence="2 3" key="1">
    <citation type="journal article" date="2023" name="Elife">
        <title>Identification of key yeast species and microbe-microbe interactions impacting larval growth of Drosophila in the wild.</title>
        <authorList>
            <person name="Mure A."/>
            <person name="Sugiura Y."/>
            <person name="Maeda R."/>
            <person name="Honda K."/>
            <person name="Sakurai N."/>
            <person name="Takahashi Y."/>
            <person name="Watada M."/>
            <person name="Katoh T."/>
            <person name="Gotoh A."/>
            <person name="Gotoh Y."/>
            <person name="Taniguchi I."/>
            <person name="Nakamura K."/>
            <person name="Hayashi T."/>
            <person name="Katayama T."/>
            <person name="Uemura T."/>
            <person name="Hattori Y."/>
        </authorList>
    </citation>
    <scope>NUCLEOTIDE SEQUENCE [LARGE SCALE GENOMIC DNA]</scope>
    <source>
        <strain evidence="2 3">SC-9</strain>
    </source>
</reference>
<feature type="domain" description="Endonuclease/exonuclease/phosphatase" evidence="1">
    <location>
        <begin position="93"/>
        <end position="316"/>
    </location>
</feature>
<dbReference type="Proteomes" id="UP001360560">
    <property type="component" value="Unassembled WGS sequence"/>
</dbReference>
<evidence type="ECO:0000313" key="3">
    <source>
        <dbReference type="Proteomes" id="UP001360560"/>
    </source>
</evidence>
<dbReference type="SUPFAM" id="SSF56219">
    <property type="entry name" value="DNase I-like"/>
    <property type="match status" value="1"/>
</dbReference>
<dbReference type="EMBL" id="BTFZ01000011">
    <property type="protein sequence ID" value="GMM36593.1"/>
    <property type="molecule type" value="Genomic_DNA"/>
</dbReference>
<proteinExistence type="predicted"/>
<evidence type="ECO:0000313" key="2">
    <source>
        <dbReference type="EMBL" id="GMM36593.1"/>
    </source>
</evidence>
<dbReference type="Pfam" id="PF03372">
    <property type="entry name" value="Exo_endo_phos"/>
    <property type="match status" value="1"/>
</dbReference>
<dbReference type="GeneID" id="90074568"/>
<dbReference type="GO" id="GO:0000175">
    <property type="term" value="F:3'-5'-RNA exonuclease activity"/>
    <property type="evidence" value="ECO:0007669"/>
    <property type="project" value="TreeGrafter"/>
</dbReference>